<keyword evidence="2" id="KW-0732">Signal</keyword>
<evidence type="ECO:0000256" key="2">
    <source>
        <dbReference type="SAM" id="SignalP"/>
    </source>
</evidence>
<feature type="chain" id="PRO_5047232961" evidence="2">
    <location>
        <begin position="20"/>
        <end position="142"/>
    </location>
</feature>
<dbReference type="Proteomes" id="UP001431010">
    <property type="component" value="Chromosome"/>
</dbReference>
<gene>
    <name evidence="3" type="ORF">LQG66_16610</name>
</gene>
<keyword evidence="1" id="KW-0175">Coiled coil</keyword>
<organism evidence="3 4">
    <name type="scientific">Bradyrhizobium ontarionense</name>
    <dbReference type="NCBI Taxonomy" id="2898149"/>
    <lineage>
        <taxon>Bacteria</taxon>
        <taxon>Pseudomonadati</taxon>
        <taxon>Pseudomonadota</taxon>
        <taxon>Alphaproteobacteria</taxon>
        <taxon>Hyphomicrobiales</taxon>
        <taxon>Nitrobacteraceae</taxon>
        <taxon>Bradyrhizobium</taxon>
    </lineage>
</organism>
<sequence length="142" mass="15024">MRTVLFVVGAAMIVANTHAFGQANCDVIDECAKAALQTAQAALNEAQSLRQELQQLKAAVGTQEQSNLAARTAVQGLIDNSAKPPRIGTVTVSAVRATQDVSCANGEYLVGVRYSWSGTCQRQCDGDGPILYSVAPICRKLQ</sequence>
<dbReference type="RefSeq" id="WP_231327270.1">
    <property type="nucleotide sequence ID" value="NZ_CP088156.1"/>
</dbReference>
<name>A0ABY3RKC6_9BRAD</name>
<evidence type="ECO:0000313" key="3">
    <source>
        <dbReference type="EMBL" id="UFZ07821.1"/>
    </source>
</evidence>
<accession>A0ABY3RKC6</accession>
<protein>
    <submittedName>
        <fullName evidence="3">Uncharacterized protein</fullName>
    </submittedName>
</protein>
<feature type="signal peptide" evidence="2">
    <location>
        <begin position="1"/>
        <end position="19"/>
    </location>
</feature>
<keyword evidence="4" id="KW-1185">Reference proteome</keyword>
<proteinExistence type="predicted"/>
<dbReference type="EMBL" id="CP088156">
    <property type="protein sequence ID" value="UFZ07821.1"/>
    <property type="molecule type" value="Genomic_DNA"/>
</dbReference>
<reference evidence="3" key="1">
    <citation type="journal article" date="2024" name="Antonie Van Leeuwenhoek">
        <title>Bradyrhizobium ontarionense sp. nov., a novel bacterial symbiont isolated from Aeschynomene indica (Indian jointvetch), harbours photosynthesis, nitrogen fixation and nitrous oxide (N2O) reductase genes.</title>
        <authorList>
            <person name="Bromfield E.S.P."/>
            <person name="Cloutier S."/>
        </authorList>
    </citation>
    <scope>NUCLEOTIDE SEQUENCE</scope>
    <source>
        <strain evidence="3">A19</strain>
    </source>
</reference>
<evidence type="ECO:0000256" key="1">
    <source>
        <dbReference type="SAM" id="Coils"/>
    </source>
</evidence>
<feature type="coiled-coil region" evidence="1">
    <location>
        <begin position="32"/>
        <end position="66"/>
    </location>
</feature>
<evidence type="ECO:0000313" key="4">
    <source>
        <dbReference type="Proteomes" id="UP001431010"/>
    </source>
</evidence>